<reference evidence="1 2" key="1">
    <citation type="journal article" date="2016" name="Nat. Commun.">
        <title>Thousands of microbial genomes shed light on interconnected biogeochemical processes in an aquifer system.</title>
        <authorList>
            <person name="Anantharaman K."/>
            <person name="Brown C.T."/>
            <person name="Hug L.A."/>
            <person name="Sharon I."/>
            <person name="Castelle C.J."/>
            <person name="Probst A.J."/>
            <person name="Thomas B.C."/>
            <person name="Singh A."/>
            <person name="Wilkins M.J."/>
            <person name="Karaoz U."/>
            <person name="Brodie E.L."/>
            <person name="Williams K.H."/>
            <person name="Hubbard S.S."/>
            <person name="Banfield J.F."/>
        </authorList>
    </citation>
    <scope>NUCLEOTIDE SEQUENCE [LARGE SCALE GENOMIC DNA]</scope>
</reference>
<dbReference type="Pfam" id="PF13483">
    <property type="entry name" value="Lactamase_B_3"/>
    <property type="match status" value="1"/>
</dbReference>
<name>A0A1G2HKZ2_9BACT</name>
<organism evidence="1 2">
    <name type="scientific">Candidatus Staskawiczbacteria bacterium RIFCSPHIGHO2_01_FULL_36_16</name>
    <dbReference type="NCBI Taxonomy" id="1802200"/>
    <lineage>
        <taxon>Bacteria</taxon>
        <taxon>Candidatus Staskawicziibacteriota</taxon>
    </lineage>
</organism>
<evidence type="ECO:0000313" key="2">
    <source>
        <dbReference type="Proteomes" id="UP000177190"/>
    </source>
</evidence>
<dbReference type="PANTHER" id="PTHR42967">
    <property type="entry name" value="METAL DEPENDENT HYDROLASE"/>
    <property type="match status" value="1"/>
</dbReference>
<dbReference type="Gene3D" id="3.60.15.10">
    <property type="entry name" value="Ribonuclease Z/Hydroxyacylglutathione hydrolase-like"/>
    <property type="match status" value="1"/>
</dbReference>
<dbReference type="EMBL" id="MHOM01000042">
    <property type="protein sequence ID" value="OGZ63123.1"/>
    <property type="molecule type" value="Genomic_DNA"/>
</dbReference>
<protein>
    <recommendedName>
        <fullName evidence="3">Lactamase</fullName>
    </recommendedName>
</protein>
<gene>
    <name evidence="1" type="ORF">A2812_02340</name>
</gene>
<comment type="caution">
    <text evidence="1">The sequence shown here is derived from an EMBL/GenBank/DDBJ whole genome shotgun (WGS) entry which is preliminary data.</text>
</comment>
<proteinExistence type="predicted"/>
<dbReference type="STRING" id="1802200.A2812_02340"/>
<dbReference type="PANTHER" id="PTHR42967:SF1">
    <property type="entry name" value="MBL FOLD METALLO-HYDROLASE"/>
    <property type="match status" value="1"/>
</dbReference>
<accession>A0A1G2HKZ2</accession>
<evidence type="ECO:0000313" key="1">
    <source>
        <dbReference type="EMBL" id="OGZ63123.1"/>
    </source>
</evidence>
<dbReference type="InterPro" id="IPR036866">
    <property type="entry name" value="RibonucZ/Hydroxyglut_hydro"/>
</dbReference>
<dbReference type="AlphaFoldDB" id="A0A1G2HKZ2"/>
<dbReference type="SUPFAM" id="SSF56281">
    <property type="entry name" value="Metallo-hydrolase/oxidoreductase"/>
    <property type="match status" value="1"/>
</dbReference>
<evidence type="ECO:0008006" key="3">
    <source>
        <dbReference type="Google" id="ProtNLM"/>
    </source>
</evidence>
<sequence length="218" mass="24259">MAKISWAGQSCFQISVSNSRDHSADIVIDPFDEETGLKVPNFSADILLVTHDHHDHNNVRAVKGTPFLIDGPGEYEVKEVFIKGIPAFHDDKEGKEKGDNTIYTIEAEGLRFCHLGDLGQKQLTDEQLEKIDSVDMLMIPVGGEYTIDSAQAQKIISQIEPKIVIPMHYSLPKLKIKLDEVSKFLKTMGKNSVVPQDKFTVKSSTLPKGDMEIVVLQP</sequence>
<dbReference type="Proteomes" id="UP000177190">
    <property type="component" value="Unassembled WGS sequence"/>
</dbReference>